<proteinExistence type="inferred from homology"/>
<protein>
    <recommendedName>
        <fullName evidence="8">Dihydrofolate synthase/folylpolyglutamate synthase</fullName>
        <ecNumber evidence="6">6.3.2.12</ecNumber>
        <ecNumber evidence="7">6.3.2.17</ecNumber>
    </recommendedName>
    <alternativeName>
        <fullName evidence="17">Folylpoly-gamma-glutamate synthetase-dihydrofolate synthetase</fullName>
    </alternativeName>
    <alternativeName>
        <fullName evidence="15">Folylpolyglutamate synthetase</fullName>
    </alternativeName>
    <alternativeName>
        <fullName evidence="16">Tetrahydrofolylpolyglutamate synthase</fullName>
    </alternativeName>
</protein>
<evidence type="ECO:0000259" key="23">
    <source>
        <dbReference type="Pfam" id="PF02875"/>
    </source>
</evidence>
<evidence type="ECO:0000256" key="1">
    <source>
        <dbReference type="ARBA" id="ARBA00001946"/>
    </source>
</evidence>
<reference evidence="25 26" key="1">
    <citation type="journal article" date="2015" name="Int. J. Syst. Evol. Microbiol.">
        <title>Flavisolibacter ginsenosidimutans sp. nov., with ginsenoside-converting activity isolated from soil used for cultivating ginseng.</title>
        <authorList>
            <person name="Zhao Y."/>
            <person name="Liu Q."/>
            <person name="Kang M.S."/>
            <person name="Jin F."/>
            <person name="Yu H."/>
            <person name="Im W.T."/>
        </authorList>
    </citation>
    <scope>NUCLEOTIDE SEQUENCE [LARGE SCALE GENOMIC DNA]</scope>
    <source>
        <strain evidence="25 26">Gsoil 636</strain>
    </source>
</reference>
<dbReference type="RefSeq" id="WP_146783115.1">
    <property type="nucleotide sequence ID" value="NZ_BAABIO010000006.1"/>
</dbReference>
<feature type="domain" description="Mur ligase central" evidence="24">
    <location>
        <begin position="51"/>
        <end position="270"/>
    </location>
</feature>
<keyword evidence="14" id="KW-0289">Folate biosynthesis</keyword>
<dbReference type="Pfam" id="PF02875">
    <property type="entry name" value="Mur_ligase_C"/>
    <property type="match status" value="1"/>
</dbReference>
<evidence type="ECO:0000256" key="12">
    <source>
        <dbReference type="ARBA" id="ARBA00022840"/>
    </source>
</evidence>
<dbReference type="FunFam" id="3.40.1190.10:FF:000011">
    <property type="entry name" value="Folylpolyglutamate synthase/dihydrofolate synthase"/>
    <property type="match status" value="1"/>
</dbReference>
<dbReference type="Gene3D" id="3.90.190.20">
    <property type="entry name" value="Mur ligase, C-terminal domain"/>
    <property type="match status" value="1"/>
</dbReference>
<dbReference type="GO" id="GO:0004326">
    <property type="term" value="F:tetrahydrofolylpolyglutamate synthase activity"/>
    <property type="evidence" value="ECO:0007669"/>
    <property type="project" value="UniProtKB-EC"/>
</dbReference>
<evidence type="ECO:0000256" key="16">
    <source>
        <dbReference type="ARBA" id="ARBA00030592"/>
    </source>
</evidence>
<sequence length="437" mass="48869">MTYAETLDYLYNALPMFSRMGSAAFKKDLTNVKILCERLGNPHQRFKSIHIAGTNGKGSVSHMLAAIFQKAGYKTGLYTSPHLYDFRERIRINGKMVPEEFVVRFTEEIKPLIESVEPSFFEITVAMAFQFFAEQKVDVAVIEVGLGGRLDSTNIITPALSVITNIGWDHMNMLGKTLQEIAAEKAGIIKESVPVVIGETLPETKPVFQKVASEKAAPVFFAEESFEEVEYSLSPKHLHATFKRKEDSLVSVETDLPGLYQLKNLRTVLTAIDVLNKAKWNLRQEIVAAALSETKATTGLQGRWEIIHQHPTVVLDVAHNKNGIEQMLQHIARLSFRQLHIVFGMVKDKDAESLLSLLPSSARYYFTQANIPRALPATELKEKAEALCLVGDNYPDVNEALKAALRKAVENDLVLVCGSIFLVAEVNRHLFAVRRTE</sequence>
<dbReference type="InterPro" id="IPR018109">
    <property type="entry name" value="Folylpolyglutamate_synth_CS"/>
</dbReference>
<comment type="catalytic activity">
    <reaction evidence="19">
        <text>10-formyltetrahydrofolyl-(gamma-L-Glu)(n) + L-glutamate + ATP = 10-formyltetrahydrofolyl-(gamma-L-Glu)(n+1) + ADP + phosphate + H(+)</text>
        <dbReference type="Rhea" id="RHEA:51904"/>
        <dbReference type="Rhea" id="RHEA-COMP:13088"/>
        <dbReference type="Rhea" id="RHEA-COMP:14300"/>
        <dbReference type="ChEBI" id="CHEBI:15378"/>
        <dbReference type="ChEBI" id="CHEBI:29985"/>
        <dbReference type="ChEBI" id="CHEBI:30616"/>
        <dbReference type="ChEBI" id="CHEBI:43474"/>
        <dbReference type="ChEBI" id="CHEBI:134413"/>
        <dbReference type="ChEBI" id="CHEBI:456216"/>
        <dbReference type="EC" id="6.3.2.17"/>
    </reaction>
</comment>
<dbReference type="Pfam" id="PF08245">
    <property type="entry name" value="Mur_ligase_M"/>
    <property type="match status" value="1"/>
</dbReference>
<comment type="catalytic activity">
    <reaction evidence="20">
        <text>(6R)-5,10-methylenetetrahydrofolyl-(gamma-L-Glu)(n) + L-glutamate + ATP = (6R)-5,10-methylenetetrahydrofolyl-(gamma-L-Glu)(n+1) + ADP + phosphate + H(+)</text>
        <dbReference type="Rhea" id="RHEA:51912"/>
        <dbReference type="Rhea" id="RHEA-COMP:13257"/>
        <dbReference type="Rhea" id="RHEA-COMP:13258"/>
        <dbReference type="ChEBI" id="CHEBI:15378"/>
        <dbReference type="ChEBI" id="CHEBI:29985"/>
        <dbReference type="ChEBI" id="CHEBI:30616"/>
        <dbReference type="ChEBI" id="CHEBI:43474"/>
        <dbReference type="ChEBI" id="CHEBI:136572"/>
        <dbReference type="ChEBI" id="CHEBI:456216"/>
        <dbReference type="EC" id="6.3.2.17"/>
    </reaction>
</comment>
<dbReference type="InterPro" id="IPR013221">
    <property type="entry name" value="Mur_ligase_cen"/>
</dbReference>
<dbReference type="GO" id="GO:0008841">
    <property type="term" value="F:dihydrofolate synthase activity"/>
    <property type="evidence" value="ECO:0007669"/>
    <property type="project" value="UniProtKB-EC"/>
</dbReference>
<dbReference type="KEGG" id="fgg:FSB75_03980"/>
<evidence type="ECO:0000256" key="14">
    <source>
        <dbReference type="ARBA" id="ARBA00022909"/>
    </source>
</evidence>
<evidence type="ECO:0000256" key="19">
    <source>
        <dbReference type="ARBA" id="ARBA00047808"/>
    </source>
</evidence>
<evidence type="ECO:0000256" key="15">
    <source>
        <dbReference type="ARBA" id="ARBA00030048"/>
    </source>
</evidence>
<keyword evidence="12 22" id="KW-0067">ATP-binding</keyword>
<evidence type="ECO:0000256" key="21">
    <source>
        <dbReference type="ARBA" id="ARBA00049161"/>
    </source>
</evidence>
<comment type="pathway">
    <text evidence="3">Cofactor biosynthesis; tetrahydrofolate biosynthesis; 7,8-dihydrofolate from 2-amino-4-hydroxy-6-hydroxymethyl-7,8-dihydropteridine diphosphate and 4-aminobenzoate: step 2/2.</text>
</comment>
<name>A0A5B8UEK7_9BACT</name>
<dbReference type="PIRSF" id="PIRSF001563">
    <property type="entry name" value="Folylpolyglu_synth"/>
    <property type="match status" value="1"/>
</dbReference>
<evidence type="ECO:0000256" key="4">
    <source>
        <dbReference type="ARBA" id="ARBA00005150"/>
    </source>
</evidence>
<keyword evidence="9 22" id="KW-0436">Ligase</keyword>
<evidence type="ECO:0000313" key="25">
    <source>
        <dbReference type="EMBL" id="QEC55097.1"/>
    </source>
</evidence>
<dbReference type="GO" id="GO:0005524">
    <property type="term" value="F:ATP binding"/>
    <property type="evidence" value="ECO:0007669"/>
    <property type="project" value="UniProtKB-KW"/>
</dbReference>
<accession>A0A5B8UEK7</accession>
<evidence type="ECO:0000256" key="8">
    <source>
        <dbReference type="ARBA" id="ARBA00019357"/>
    </source>
</evidence>
<evidence type="ECO:0000256" key="11">
    <source>
        <dbReference type="ARBA" id="ARBA00022741"/>
    </source>
</evidence>
<dbReference type="InterPro" id="IPR036615">
    <property type="entry name" value="Mur_ligase_C_dom_sf"/>
</dbReference>
<dbReference type="SUPFAM" id="SSF53623">
    <property type="entry name" value="MurD-like peptide ligases, catalytic domain"/>
    <property type="match status" value="1"/>
</dbReference>
<dbReference type="InterPro" id="IPR036565">
    <property type="entry name" value="Mur-like_cat_sf"/>
</dbReference>
<keyword evidence="11 22" id="KW-0547">Nucleotide-binding</keyword>
<evidence type="ECO:0000256" key="7">
    <source>
        <dbReference type="ARBA" id="ARBA00013025"/>
    </source>
</evidence>
<evidence type="ECO:0000256" key="22">
    <source>
        <dbReference type="PIRNR" id="PIRNR001563"/>
    </source>
</evidence>
<dbReference type="AlphaFoldDB" id="A0A5B8UEK7"/>
<evidence type="ECO:0000256" key="20">
    <source>
        <dbReference type="ARBA" id="ARBA00049035"/>
    </source>
</evidence>
<feature type="domain" description="Mur ligase C-terminal" evidence="23">
    <location>
        <begin position="302"/>
        <end position="419"/>
    </location>
</feature>
<dbReference type="EMBL" id="CP042433">
    <property type="protein sequence ID" value="QEC55097.1"/>
    <property type="molecule type" value="Genomic_DNA"/>
</dbReference>
<evidence type="ECO:0000256" key="3">
    <source>
        <dbReference type="ARBA" id="ARBA00004799"/>
    </source>
</evidence>
<dbReference type="InterPro" id="IPR001645">
    <property type="entry name" value="Folylpolyglutamate_synth"/>
</dbReference>
<dbReference type="EC" id="6.3.2.12" evidence="6"/>
<evidence type="ECO:0000259" key="24">
    <source>
        <dbReference type="Pfam" id="PF08245"/>
    </source>
</evidence>
<keyword evidence="13" id="KW-0460">Magnesium</keyword>
<dbReference type="NCBIfam" id="TIGR01499">
    <property type="entry name" value="folC"/>
    <property type="match status" value="1"/>
</dbReference>
<comment type="similarity">
    <text evidence="5 22">Belongs to the folylpolyglutamate synthase family.</text>
</comment>
<dbReference type="InterPro" id="IPR004101">
    <property type="entry name" value="Mur_ligase_C"/>
</dbReference>
<comment type="catalytic activity">
    <reaction evidence="21">
        <text>7,8-dihydropteroate + L-glutamate + ATP = 7,8-dihydrofolate + ADP + phosphate + H(+)</text>
        <dbReference type="Rhea" id="RHEA:23584"/>
        <dbReference type="ChEBI" id="CHEBI:15378"/>
        <dbReference type="ChEBI" id="CHEBI:17839"/>
        <dbReference type="ChEBI" id="CHEBI:29985"/>
        <dbReference type="ChEBI" id="CHEBI:30616"/>
        <dbReference type="ChEBI" id="CHEBI:43474"/>
        <dbReference type="ChEBI" id="CHEBI:57451"/>
        <dbReference type="ChEBI" id="CHEBI:456216"/>
        <dbReference type="EC" id="6.3.2.12"/>
    </reaction>
</comment>
<evidence type="ECO:0000256" key="9">
    <source>
        <dbReference type="ARBA" id="ARBA00022598"/>
    </source>
</evidence>
<keyword evidence="26" id="KW-1185">Reference proteome</keyword>
<organism evidence="25 26">
    <name type="scientific">Flavisolibacter ginsenosidimutans</name>
    <dbReference type="NCBI Taxonomy" id="661481"/>
    <lineage>
        <taxon>Bacteria</taxon>
        <taxon>Pseudomonadati</taxon>
        <taxon>Bacteroidota</taxon>
        <taxon>Chitinophagia</taxon>
        <taxon>Chitinophagales</taxon>
        <taxon>Chitinophagaceae</taxon>
        <taxon>Flavisolibacter</taxon>
    </lineage>
</organism>
<comment type="catalytic activity">
    <reaction evidence="18">
        <text>(6S)-5,6,7,8-tetrahydrofolyl-(gamma-L-Glu)(n) + L-glutamate + ATP = (6S)-5,6,7,8-tetrahydrofolyl-(gamma-L-Glu)(n+1) + ADP + phosphate + H(+)</text>
        <dbReference type="Rhea" id="RHEA:10580"/>
        <dbReference type="Rhea" id="RHEA-COMP:14738"/>
        <dbReference type="Rhea" id="RHEA-COMP:14740"/>
        <dbReference type="ChEBI" id="CHEBI:15378"/>
        <dbReference type="ChEBI" id="CHEBI:29985"/>
        <dbReference type="ChEBI" id="CHEBI:30616"/>
        <dbReference type="ChEBI" id="CHEBI:43474"/>
        <dbReference type="ChEBI" id="CHEBI:141005"/>
        <dbReference type="ChEBI" id="CHEBI:456216"/>
        <dbReference type="EC" id="6.3.2.17"/>
    </reaction>
</comment>
<dbReference type="SUPFAM" id="SSF53244">
    <property type="entry name" value="MurD-like peptide ligases, peptide-binding domain"/>
    <property type="match status" value="1"/>
</dbReference>
<evidence type="ECO:0000256" key="2">
    <source>
        <dbReference type="ARBA" id="ARBA00002714"/>
    </source>
</evidence>
<dbReference type="Proteomes" id="UP000321204">
    <property type="component" value="Chromosome"/>
</dbReference>
<evidence type="ECO:0000256" key="13">
    <source>
        <dbReference type="ARBA" id="ARBA00022842"/>
    </source>
</evidence>
<comment type="cofactor">
    <cofactor evidence="1">
        <name>Mg(2+)</name>
        <dbReference type="ChEBI" id="CHEBI:18420"/>
    </cofactor>
</comment>
<keyword evidence="10" id="KW-0479">Metal-binding</keyword>
<evidence type="ECO:0000313" key="26">
    <source>
        <dbReference type="Proteomes" id="UP000321204"/>
    </source>
</evidence>
<evidence type="ECO:0000256" key="10">
    <source>
        <dbReference type="ARBA" id="ARBA00022723"/>
    </source>
</evidence>
<comment type="pathway">
    <text evidence="4">Cofactor biosynthesis; tetrahydrofolylpolyglutamate biosynthesis.</text>
</comment>
<dbReference type="GO" id="GO:0046872">
    <property type="term" value="F:metal ion binding"/>
    <property type="evidence" value="ECO:0007669"/>
    <property type="project" value="UniProtKB-KW"/>
</dbReference>
<evidence type="ECO:0000256" key="5">
    <source>
        <dbReference type="ARBA" id="ARBA00008276"/>
    </source>
</evidence>
<dbReference type="Gene3D" id="3.40.1190.10">
    <property type="entry name" value="Mur-like, catalytic domain"/>
    <property type="match status" value="1"/>
</dbReference>
<dbReference type="PROSITE" id="PS01012">
    <property type="entry name" value="FOLYLPOLYGLU_SYNT_2"/>
    <property type="match status" value="1"/>
</dbReference>
<dbReference type="GO" id="GO:0046656">
    <property type="term" value="P:folic acid biosynthetic process"/>
    <property type="evidence" value="ECO:0007669"/>
    <property type="project" value="UniProtKB-KW"/>
</dbReference>
<dbReference type="OrthoDB" id="9809356at2"/>
<dbReference type="PANTHER" id="PTHR11136:SF0">
    <property type="entry name" value="DIHYDROFOLATE SYNTHETASE-RELATED"/>
    <property type="match status" value="1"/>
</dbReference>
<evidence type="ECO:0000256" key="17">
    <source>
        <dbReference type="ARBA" id="ARBA00032510"/>
    </source>
</evidence>
<dbReference type="EC" id="6.3.2.17" evidence="7"/>
<evidence type="ECO:0000256" key="6">
    <source>
        <dbReference type="ARBA" id="ARBA00013023"/>
    </source>
</evidence>
<evidence type="ECO:0000256" key="18">
    <source>
        <dbReference type="ARBA" id="ARBA00047493"/>
    </source>
</evidence>
<gene>
    <name evidence="25" type="ORF">FSB75_03980</name>
</gene>
<dbReference type="PANTHER" id="PTHR11136">
    <property type="entry name" value="FOLYLPOLYGLUTAMATE SYNTHASE-RELATED"/>
    <property type="match status" value="1"/>
</dbReference>
<dbReference type="GO" id="GO:0005737">
    <property type="term" value="C:cytoplasm"/>
    <property type="evidence" value="ECO:0007669"/>
    <property type="project" value="TreeGrafter"/>
</dbReference>
<comment type="function">
    <text evidence="2">Functions in two distinct reactions of the de novo folate biosynthetic pathway. Catalyzes the addition of a glutamate residue to dihydropteroate (7,8-dihydropteroate or H2Pte) to form dihydrofolate (7,8-dihydrofolate monoglutamate or H2Pte-Glu). Also catalyzes successive additions of L-glutamate to tetrahydrofolate or 10-formyltetrahydrofolate or 5,10-methylenetetrahydrofolate, leading to folylpolyglutamate derivatives.</text>
</comment>